<feature type="non-terminal residue" evidence="2">
    <location>
        <position position="1"/>
    </location>
</feature>
<keyword evidence="3" id="KW-1185">Reference proteome</keyword>
<evidence type="ECO:0000313" key="3">
    <source>
        <dbReference type="Proteomes" id="UP000708208"/>
    </source>
</evidence>
<evidence type="ECO:0000313" key="2">
    <source>
        <dbReference type="EMBL" id="CAG7728978.1"/>
    </source>
</evidence>
<name>A0A8J2JWW4_9HEXA</name>
<accession>A0A8J2JWW4</accession>
<dbReference type="AlphaFoldDB" id="A0A8J2JWW4"/>
<sequence>RSADIMFFSSNQGIISTELIGTGILLVTLSHFKFCFSQQRYFICDPYCVERKCHNETEDIVCVYIMEIKLSKVEFANECAFNCANRCYENQLLIYNKGPCPVTEGAGPPKLPQINEPDPDDKSDETSEK</sequence>
<gene>
    <name evidence="2" type="ORF">AFUS01_LOCUS17720</name>
</gene>
<proteinExistence type="predicted"/>
<protein>
    <submittedName>
        <fullName evidence="2">Uncharacterized protein</fullName>
    </submittedName>
</protein>
<dbReference type="Proteomes" id="UP000708208">
    <property type="component" value="Unassembled WGS sequence"/>
</dbReference>
<feature type="region of interest" description="Disordered" evidence="1">
    <location>
        <begin position="105"/>
        <end position="129"/>
    </location>
</feature>
<evidence type="ECO:0000256" key="1">
    <source>
        <dbReference type="SAM" id="MobiDB-lite"/>
    </source>
</evidence>
<dbReference type="EMBL" id="CAJVCH010171507">
    <property type="protein sequence ID" value="CAG7728978.1"/>
    <property type="molecule type" value="Genomic_DNA"/>
</dbReference>
<organism evidence="2 3">
    <name type="scientific">Allacma fusca</name>
    <dbReference type="NCBI Taxonomy" id="39272"/>
    <lineage>
        <taxon>Eukaryota</taxon>
        <taxon>Metazoa</taxon>
        <taxon>Ecdysozoa</taxon>
        <taxon>Arthropoda</taxon>
        <taxon>Hexapoda</taxon>
        <taxon>Collembola</taxon>
        <taxon>Symphypleona</taxon>
        <taxon>Sminthuridae</taxon>
        <taxon>Allacma</taxon>
    </lineage>
</organism>
<reference evidence="2" key="1">
    <citation type="submission" date="2021-06" db="EMBL/GenBank/DDBJ databases">
        <authorList>
            <person name="Hodson N. C."/>
            <person name="Mongue J. A."/>
            <person name="Jaron S. K."/>
        </authorList>
    </citation>
    <scope>NUCLEOTIDE SEQUENCE</scope>
</reference>
<comment type="caution">
    <text evidence="2">The sequence shown here is derived from an EMBL/GenBank/DDBJ whole genome shotgun (WGS) entry which is preliminary data.</text>
</comment>